<dbReference type="OrthoDB" id="9763616at2"/>
<evidence type="ECO:0000313" key="7">
    <source>
        <dbReference type="Proteomes" id="UP000292262"/>
    </source>
</evidence>
<dbReference type="SUPFAM" id="SSF56300">
    <property type="entry name" value="Metallo-dependent phosphatases"/>
    <property type="match status" value="1"/>
</dbReference>
<protein>
    <submittedName>
        <fullName evidence="6">Putative secreted protein (Por secretion system target)</fullName>
    </submittedName>
</protein>
<dbReference type="InterPro" id="IPR018946">
    <property type="entry name" value="PhoD-like_MPP"/>
</dbReference>
<dbReference type="AlphaFoldDB" id="A0A4Q7NU70"/>
<reference evidence="6 7" key="1">
    <citation type="submission" date="2019-02" db="EMBL/GenBank/DDBJ databases">
        <title>Genomic Encyclopedia of Type Strains, Phase IV (KMG-IV): sequencing the most valuable type-strain genomes for metagenomic binning, comparative biology and taxonomic classification.</title>
        <authorList>
            <person name="Goeker M."/>
        </authorList>
    </citation>
    <scope>NUCLEOTIDE SEQUENCE [LARGE SCALE GENOMIC DNA]</scope>
    <source>
        <strain evidence="6 7">DSM 17196</strain>
    </source>
</reference>
<dbReference type="EMBL" id="SGXE01000006">
    <property type="protein sequence ID" value="RZS90743.1"/>
    <property type="molecule type" value="Genomic_DNA"/>
</dbReference>
<dbReference type="Gene3D" id="3.60.21.70">
    <property type="entry name" value="PhoD-like phosphatase"/>
    <property type="match status" value="1"/>
</dbReference>
<dbReference type="NCBIfam" id="TIGR04183">
    <property type="entry name" value="Por_Secre_tail"/>
    <property type="match status" value="1"/>
</dbReference>
<feature type="signal peptide" evidence="2">
    <location>
        <begin position="1"/>
        <end position="24"/>
    </location>
</feature>
<feature type="domain" description="PhoD-like phosphatase metallophosphatase" evidence="3">
    <location>
        <begin position="425"/>
        <end position="585"/>
    </location>
</feature>
<feature type="domain" description="Secretion system C-terminal sorting" evidence="5">
    <location>
        <begin position="649"/>
        <end position="726"/>
    </location>
</feature>
<sequence>MNKYYFFTVLAVWCLFMSTNSVQAQEINTELIKIQRNNSEALSNYYDSSLAPFYHGVASGDPLQDAVIIWTRVTTNSLSVQGFWKVSTTPDMNSVVSQGQFTTNQSKDYTVKVDVTGLQPFTTYYYQFEAEGKNSIIGRTRTAPAKTAMVDNLRFAIVSCSNYQGGYFNAYNQITKRSDIDAVIHLGDYIYEYETGGYGDNSLTDRGHVPNNETITLDDYRVRHSYYKLDPMLRNVHRQHPFITIWDDHEFANDANQFGAENHQPATEGDWQTRKNNAYKAYFEWMPIRANSIEEYRLYRKISYGNLVDLIMLDTRIEGRDTQVDSSKDLISKAAKNKVFKDLVNKTIAGKNLNNPDELKEVLRTVLPFVININDNSKQENSITTKEFEELINRFSELVITKKSLDNQKETERLQYLLSKGNKYNNETLADANKAVYKSILGQDQFNWLTATLQASESKWKIIANQVMMMPWNGVPTNDAWDGYDTERNRLLSFIKNNDIDNVVVLTGDIHSTFAGEVRYNGTCEACEFVVPSVTSTNLDFLGGAISGISEFYVRLLNWHMKDVDLDNHGYYILDVRENRVQADWYDTEVIDRPYDQERRSRGWYVNADNCRLYKARSAAVATQSRRTEDLASVNTPLATVEDLLILGVYPIPVSDKGNIHYIANTDTRVRIALYDTNGRLVSILQDEQLVKGMYNLSFEVNTLSTGSYIMTIESNGTKATRNILIQR</sequence>
<dbReference type="InterPro" id="IPR032093">
    <property type="entry name" value="PhoD_N"/>
</dbReference>
<dbReference type="RefSeq" id="WP_130287780.1">
    <property type="nucleotide sequence ID" value="NZ_SGXE01000006.1"/>
</dbReference>
<keyword evidence="1 2" id="KW-0732">Signal</keyword>
<evidence type="ECO:0000256" key="2">
    <source>
        <dbReference type="SAM" id="SignalP"/>
    </source>
</evidence>
<dbReference type="Pfam" id="PF18962">
    <property type="entry name" value="Por_Secre_tail"/>
    <property type="match status" value="1"/>
</dbReference>
<accession>A0A4Q7NU70</accession>
<dbReference type="Pfam" id="PF09423">
    <property type="entry name" value="PhoD"/>
    <property type="match status" value="2"/>
</dbReference>
<dbReference type="InterPro" id="IPR026444">
    <property type="entry name" value="Secre_tail"/>
</dbReference>
<dbReference type="Proteomes" id="UP000292262">
    <property type="component" value="Unassembled WGS sequence"/>
</dbReference>
<evidence type="ECO:0000259" key="4">
    <source>
        <dbReference type="Pfam" id="PF16655"/>
    </source>
</evidence>
<organism evidence="6 7">
    <name type="scientific">Aquimarina brevivitae</name>
    <dbReference type="NCBI Taxonomy" id="323412"/>
    <lineage>
        <taxon>Bacteria</taxon>
        <taxon>Pseudomonadati</taxon>
        <taxon>Bacteroidota</taxon>
        <taxon>Flavobacteriia</taxon>
        <taxon>Flavobacteriales</taxon>
        <taxon>Flavobacteriaceae</taxon>
        <taxon>Aquimarina</taxon>
    </lineage>
</organism>
<dbReference type="InterPro" id="IPR038607">
    <property type="entry name" value="PhoD-like_sf"/>
</dbReference>
<evidence type="ECO:0000259" key="3">
    <source>
        <dbReference type="Pfam" id="PF09423"/>
    </source>
</evidence>
<evidence type="ECO:0000256" key="1">
    <source>
        <dbReference type="ARBA" id="ARBA00022729"/>
    </source>
</evidence>
<dbReference type="InterPro" id="IPR029052">
    <property type="entry name" value="Metallo-depent_PP-like"/>
</dbReference>
<dbReference type="PANTHER" id="PTHR43606">
    <property type="entry name" value="PHOSPHATASE, PUTATIVE (AFU_ORTHOLOGUE AFUA_6G08710)-RELATED"/>
    <property type="match status" value="1"/>
</dbReference>
<feature type="chain" id="PRO_5020850230" evidence="2">
    <location>
        <begin position="25"/>
        <end position="728"/>
    </location>
</feature>
<gene>
    <name evidence="6" type="ORF">EV197_3274</name>
</gene>
<evidence type="ECO:0000313" key="6">
    <source>
        <dbReference type="EMBL" id="RZS90743.1"/>
    </source>
</evidence>
<dbReference type="Gene3D" id="2.60.40.380">
    <property type="entry name" value="Purple acid phosphatase-like, N-terminal"/>
    <property type="match status" value="1"/>
</dbReference>
<name>A0A4Q7NU70_9FLAO</name>
<evidence type="ECO:0000259" key="5">
    <source>
        <dbReference type="Pfam" id="PF18962"/>
    </source>
</evidence>
<dbReference type="InterPro" id="IPR052900">
    <property type="entry name" value="Phospholipid_Metab_Enz"/>
</dbReference>
<feature type="domain" description="PhoD-like phosphatase metallophosphatase" evidence="3">
    <location>
        <begin position="155"/>
        <end position="333"/>
    </location>
</feature>
<proteinExistence type="predicted"/>
<dbReference type="CDD" id="cd07389">
    <property type="entry name" value="MPP_PhoD"/>
    <property type="match status" value="1"/>
</dbReference>
<comment type="caution">
    <text evidence="6">The sequence shown here is derived from an EMBL/GenBank/DDBJ whole genome shotgun (WGS) entry which is preliminary data.</text>
</comment>
<feature type="domain" description="Phospholipase D N-terminal" evidence="4">
    <location>
        <begin position="55"/>
        <end position="142"/>
    </location>
</feature>
<dbReference type="PANTHER" id="PTHR43606:SF7">
    <property type="entry name" value="PHOSPHATASE, PUTATIVE (AFU_ORTHOLOGUE AFUA_6G08710)-RELATED"/>
    <property type="match status" value="1"/>
</dbReference>
<keyword evidence="7" id="KW-1185">Reference proteome</keyword>
<dbReference type="Pfam" id="PF16655">
    <property type="entry name" value="PhoD_N"/>
    <property type="match status" value="1"/>
</dbReference>